<feature type="transmembrane region" description="Helical" evidence="1">
    <location>
        <begin position="12"/>
        <end position="39"/>
    </location>
</feature>
<sequence>MSGFFAVSDKAVLMLVFIVSMEHTDLLHFVYILFFVVFVTSNKMAKKYWGLLVVYNGVVILTRYIVELFSIGMNSTLANDIGLAPSVRHEYVGIYYPSLLMIFLLIQYNFVRYHLETLNVSKFLFGEYILKNTSTRQKSLGFAVVYVLYFMPMDGWLLISYFVFLCVGLSDLHVINLGYIVLVLLALLCHQYSDHVWGKVRVLWLLVMSYCVLAFVLLYAVQYPFVEHYLQNTLYPTSWEKKYLSLEDIGLIRKKQDDLFAIINPMIGPVLALIISFLQFGMFFKLNRLEQKATYI</sequence>
<evidence type="ECO:0000313" key="3">
    <source>
        <dbReference type="EMBL" id="ETO18380.1"/>
    </source>
</evidence>
<dbReference type="GO" id="GO:0050982">
    <property type="term" value="P:detection of mechanical stimulus"/>
    <property type="evidence" value="ECO:0007669"/>
    <property type="project" value="TreeGrafter"/>
</dbReference>
<dbReference type="GO" id="GO:0005261">
    <property type="term" value="F:monoatomic cation channel activity"/>
    <property type="evidence" value="ECO:0007669"/>
    <property type="project" value="TreeGrafter"/>
</dbReference>
<dbReference type="GO" id="GO:0016020">
    <property type="term" value="C:membrane"/>
    <property type="evidence" value="ECO:0007669"/>
    <property type="project" value="InterPro"/>
</dbReference>
<evidence type="ECO:0000256" key="1">
    <source>
        <dbReference type="SAM" id="Phobius"/>
    </source>
</evidence>
<feature type="transmembrane region" description="Helical" evidence="1">
    <location>
        <begin position="140"/>
        <end position="164"/>
    </location>
</feature>
<name>X6MZB4_RETFI</name>
<dbReference type="EMBL" id="ASPP01015016">
    <property type="protein sequence ID" value="ETO18380.1"/>
    <property type="molecule type" value="Genomic_DNA"/>
</dbReference>
<dbReference type="PANTHER" id="PTHR13167">
    <property type="entry name" value="PIEZO-TYPE MECHANOSENSITIVE ION CHANNEL COMPONENT"/>
    <property type="match status" value="1"/>
</dbReference>
<accession>X6MZB4</accession>
<dbReference type="AlphaFoldDB" id="X6MZB4"/>
<evidence type="ECO:0000313" key="4">
    <source>
        <dbReference type="Proteomes" id="UP000023152"/>
    </source>
</evidence>
<feature type="transmembrane region" description="Helical" evidence="1">
    <location>
        <begin position="259"/>
        <end position="284"/>
    </location>
</feature>
<evidence type="ECO:0000259" key="2">
    <source>
        <dbReference type="Pfam" id="PF24871"/>
    </source>
</evidence>
<organism evidence="3 4">
    <name type="scientific">Reticulomyxa filosa</name>
    <dbReference type="NCBI Taxonomy" id="46433"/>
    <lineage>
        <taxon>Eukaryota</taxon>
        <taxon>Sar</taxon>
        <taxon>Rhizaria</taxon>
        <taxon>Retaria</taxon>
        <taxon>Foraminifera</taxon>
        <taxon>Monothalamids</taxon>
        <taxon>Reticulomyxidae</taxon>
        <taxon>Reticulomyxa</taxon>
    </lineage>
</organism>
<comment type="caution">
    <text evidence="3">The sequence shown here is derived from an EMBL/GenBank/DDBJ whole genome shotgun (WGS) entry which is preliminary data.</text>
</comment>
<dbReference type="PANTHER" id="PTHR13167:SF25">
    <property type="entry name" value="PIEZO-TYPE MECHANOSENSITIVE ION CHANNEL COMPONENT"/>
    <property type="match status" value="1"/>
</dbReference>
<feature type="transmembrane region" description="Helical" evidence="1">
    <location>
        <begin position="202"/>
        <end position="221"/>
    </location>
</feature>
<keyword evidence="1" id="KW-1133">Transmembrane helix</keyword>
<gene>
    <name evidence="3" type="ORF">RFI_18885</name>
</gene>
<dbReference type="InterPro" id="IPR027272">
    <property type="entry name" value="Piezo"/>
</dbReference>
<keyword evidence="4" id="KW-1185">Reference proteome</keyword>
<dbReference type="Proteomes" id="UP000023152">
    <property type="component" value="Unassembled WGS sequence"/>
</dbReference>
<reference evidence="3 4" key="1">
    <citation type="journal article" date="2013" name="Curr. Biol.">
        <title>The Genome of the Foraminiferan Reticulomyxa filosa.</title>
        <authorList>
            <person name="Glockner G."/>
            <person name="Hulsmann N."/>
            <person name="Schleicher M."/>
            <person name="Noegel A.A."/>
            <person name="Eichinger L."/>
            <person name="Gallinger C."/>
            <person name="Pawlowski J."/>
            <person name="Sierra R."/>
            <person name="Euteneuer U."/>
            <person name="Pillet L."/>
            <person name="Moustafa A."/>
            <person name="Platzer M."/>
            <person name="Groth M."/>
            <person name="Szafranski K."/>
            <person name="Schliwa M."/>
        </authorList>
    </citation>
    <scope>NUCLEOTIDE SEQUENCE [LARGE SCALE GENOMIC DNA]</scope>
</reference>
<feature type="transmembrane region" description="Helical" evidence="1">
    <location>
        <begin position="170"/>
        <end position="190"/>
    </location>
</feature>
<feature type="transmembrane region" description="Helical" evidence="1">
    <location>
        <begin position="93"/>
        <end position="111"/>
    </location>
</feature>
<keyword evidence="1" id="KW-0812">Transmembrane</keyword>
<dbReference type="InterPro" id="IPR056769">
    <property type="entry name" value="Piezo_TM1-24"/>
</dbReference>
<protein>
    <recommendedName>
        <fullName evidence="2">Piezo TM1-24 domain-containing protein</fullName>
    </recommendedName>
</protein>
<dbReference type="GO" id="GO:0008381">
    <property type="term" value="F:mechanosensitive monoatomic ion channel activity"/>
    <property type="evidence" value="ECO:0007669"/>
    <property type="project" value="InterPro"/>
</dbReference>
<dbReference type="Pfam" id="PF24871">
    <property type="entry name" value="Piezo_TM1-24"/>
    <property type="match status" value="1"/>
</dbReference>
<feature type="domain" description="Piezo TM1-24" evidence="2">
    <location>
        <begin position="156"/>
        <end position="283"/>
    </location>
</feature>
<dbReference type="GO" id="GO:0071260">
    <property type="term" value="P:cellular response to mechanical stimulus"/>
    <property type="evidence" value="ECO:0007669"/>
    <property type="project" value="TreeGrafter"/>
</dbReference>
<keyword evidence="1" id="KW-0472">Membrane</keyword>
<feature type="transmembrane region" description="Helical" evidence="1">
    <location>
        <begin position="51"/>
        <end position="73"/>
    </location>
</feature>
<dbReference type="GO" id="GO:0042391">
    <property type="term" value="P:regulation of membrane potential"/>
    <property type="evidence" value="ECO:0007669"/>
    <property type="project" value="TreeGrafter"/>
</dbReference>
<proteinExistence type="predicted"/>